<protein>
    <submittedName>
        <fullName evidence="1">Uncharacterized protein</fullName>
    </submittedName>
</protein>
<name>A0A8S5TZX1_9CAUD</name>
<organism evidence="1">
    <name type="scientific">Myoviridae sp. ctMne5</name>
    <dbReference type="NCBI Taxonomy" id="2825089"/>
    <lineage>
        <taxon>Viruses</taxon>
        <taxon>Duplodnaviria</taxon>
        <taxon>Heunggongvirae</taxon>
        <taxon>Uroviricota</taxon>
        <taxon>Caudoviricetes</taxon>
    </lineage>
</organism>
<proteinExistence type="predicted"/>
<evidence type="ECO:0000313" key="1">
    <source>
        <dbReference type="EMBL" id="DAF87757.1"/>
    </source>
</evidence>
<accession>A0A8S5TZX1</accession>
<dbReference type="EMBL" id="BK015967">
    <property type="protein sequence ID" value="DAF87757.1"/>
    <property type="molecule type" value="Genomic_DNA"/>
</dbReference>
<sequence>MNLRQKKKLFKKITGYNPRGISYGDSGYHAAINKPWGGLAEYKRLKATEAVEDFNLEIRKRNRSIRRLRRYTR</sequence>
<reference evidence="1" key="1">
    <citation type="journal article" date="2021" name="Proc. Natl. Acad. Sci. U.S.A.">
        <title>A Catalog of Tens of Thousands of Viruses from Human Metagenomes Reveals Hidden Associations with Chronic Diseases.</title>
        <authorList>
            <person name="Tisza M.J."/>
            <person name="Buck C.B."/>
        </authorList>
    </citation>
    <scope>NUCLEOTIDE SEQUENCE</scope>
    <source>
        <strain evidence="1">CtMne5</strain>
    </source>
</reference>